<gene>
    <name evidence="8 10" type="primary">trpC</name>
    <name evidence="10" type="ORF">ENJ98_02135</name>
</gene>
<dbReference type="Proteomes" id="UP000886100">
    <property type="component" value="Unassembled WGS sequence"/>
</dbReference>
<dbReference type="FunFam" id="3.20.20.70:FF:000024">
    <property type="entry name" value="Indole-3-glycerol phosphate synthase"/>
    <property type="match status" value="1"/>
</dbReference>
<evidence type="ECO:0000256" key="2">
    <source>
        <dbReference type="ARBA" id="ARBA00004696"/>
    </source>
</evidence>
<protein>
    <recommendedName>
        <fullName evidence="8">Indole-3-glycerol phosphate synthase</fullName>
        <shortName evidence="8">IGPS</shortName>
        <ecNumber evidence="8">4.1.1.48</ecNumber>
    </recommendedName>
</protein>
<dbReference type="PANTHER" id="PTHR22854:SF2">
    <property type="entry name" value="INDOLE-3-GLYCEROL-PHOSPHATE SYNTHASE"/>
    <property type="match status" value="1"/>
</dbReference>
<dbReference type="EC" id="4.1.1.48" evidence="8"/>
<dbReference type="InterPro" id="IPR001468">
    <property type="entry name" value="Indole-3-GlycerolPSynthase_CS"/>
</dbReference>
<evidence type="ECO:0000256" key="6">
    <source>
        <dbReference type="ARBA" id="ARBA00023141"/>
    </source>
</evidence>
<evidence type="ECO:0000259" key="9">
    <source>
        <dbReference type="Pfam" id="PF00218"/>
    </source>
</evidence>
<dbReference type="SUPFAM" id="SSF51366">
    <property type="entry name" value="Ribulose-phoshate binding barrel"/>
    <property type="match status" value="1"/>
</dbReference>
<dbReference type="AlphaFoldDB" id="A0A7C5IYH9"/>
<comment type="caution">
    <text evidence="10">The sequence shown here is derived from an EMBL/GenBank/DDBJ whole genome shotgun (WGS) entry which is preliminary data.</text>
</comment>
<dbReference type="GO" id="GO:0004640">
    <property type="term" value="F:phosphoribosylanthranilate isomerase activity"/>
    <property type="evidence" value="ECO:0007669"/>
    <property type="project" value="TreeGrafter"/>
</dbReference>
<accession>A0A7C5IYH9</accession>
<comment type="pathway">
    <text evidence="2 8">Amino-acid biosynthesis; L-tryptophan biosynthesis; L-tryptophan from chorismate: step 4/5.</text>
</comment>
<keyword evidence="7 8" id="KW-0456">Lyase</keyword>
<comment type="catalytic activity">
    <reaction evidence="1 8">
        <text>1-(2-carboxyphenylamino)-1-deoxy-D-ribulose 5-phosphate + H(+) = (1S,2R)-1-C-(indol-3-yl)glycerol 3-phosphate + CO2 + H2O</text>
        <dbReference type="Rhea" id="RHEA:23476"/>
        <dbReference type="ChEBI" id="CHEBI:15377"/>
        <dbReference type="ChEBI" id="CHEBI:15378"/>
        <dbReference type="ChEBI" id="CHEBI:16526"/>
        <dbReference type="ChEBI" id="CHEBI:58613"/>
        <dbReference type="ChEBI" id="CHEBI:58866"/>
        <dbReference type="EC" id="4.1.1.48"/>
    </reaction>
</comment>
<name>A0A7C5IYH9_9GAMM</name>
<dbReference type="InterPro" id="IPR013798">
    <property type="entry name" value="Indole-3-glycerol_P_synth_dom"/>
</dbReference>
<evidence type="ECO:0000313" key="10">
    <source>
        <dbReference type="EMBL" id="HHH13011.1"/>
    </source>
</evidence>
<evidence type="ECO:0000256" key="8">
    <source>
        <dbReference type="HAMAP-Rule" id="MF_00134"/>
    </source>
</evidence>
<dbReference type="InterPro" id="IPR011060">
    <property type="entry name" value="RibuloseP-bd_barrel"/>
</dbReference>
<dbReference type="PANTHER" id="PTHR22854">
    <property type="entry name" value="TRYPTOPHAN BIOSYNTHESIS PROTEIN"/>
    <property type="match status" value="1"/>
</dbReference>
<proteinExistence type="inferred from homology"/>
<dbReference type="CDD" id="cd00331">
    <property type="entry name" value="IGPS"/>
    <property type="match status" value="1"/>
</dbReference>
<dbReference type="EMBL" id="DROM01000136">
    <property type="protein sequence ID" value="HHH13011.1"/>
    <property type="molecule type" value="Genomic_DNA"/>
</dbReference>
<dbReference type="NCBIfam" id="NF001373">
    <property type="entry name" value="PRK00278.1-6"/>
    <property type="match status" value="1"/>
</dbReference>
<dbReference type="InterPro" id="IPR013785">
    <property type="entry name" value="Aldolase_TIM"/>
</dbReference>
<evidence type="ECO:0000256" key="4">
    <source>
        <dbReference type="ARBA" id="ARBA00022793"/>
    </source>
</evidence>
<evidence type="ECO:0000256" key="3">
    <source>
        <dbReference type="ARBA" id="ARBA00022605"/>
    </source>
</evidence>
<comment type="similarity">
    <text evidence="8">Belongs to the TrpC family.</text>
</comment>
<evidence type="ECO:0000256" key="7">
    <source>
        <dbReference type="ARBA" id="ARBA00023239"/>
    </source>
</evidence>
<feature type="domain" description="Indole-3-glycerol phosphate synthase" evidence="9">
    <location>
        <begin position="8"/>
        <end position="262"/>
    </location>
</feature>
<dbReference type="InterPro" id="IPR045186">
    <property type="entry name" value="Indole-3-glycerol_P_synth"/>
</dbReference>
<keyword evidence="5 8" id="KW-0822">Tryptophan biosynthesis</keyword>
<dbReference type="HAMAP" id="MF_00134_B">
    <property type="entry name" value="IGPS_B"/>
    <property type="match status" value="1"/>
</dbReference>
<dbReference type="Gene3D" id="3.20.20.70">
    <property type="entry name" value="Aldolase class I"/>
    <property type="match status" value="1"/>
</dbReference>
<sequence>MSNTPDILKKIVARKREEIAEARRRVPEAELRASLEGKSPPRGFVKSLEEKIAAGLPGVIAEIKKASPSKGVLREDFHPAEIARSYAAHGAACLSVLTDRDFFQGSPDYLQQARAACELPVIRKDFIVDPYQVYEARAMEADCILLIVACLDDAHLRELNDLAMALGMDVLIEVHDAAELERALAVENPMVGINNRNLRTFEVSLQTTLDLLERIPDGKLVITESGILAREDVALMRRHGVNGFLVGEAFMRAADPGERLAELFGL</sequence>
<dbReference type="GO" id="GO:0000162">
    <property type="term" value="P:L-tryptophan biosynthetic process"/>
    <property type="evidence" value="ECO:0007669"/>
    <property type="project" value="UniProtKB-UniRule"/>
</dbReference>
<dbReference type="NCBIfam" id="NF001377">
    <property type="entry name" value="PRK00278.2-4"/>
    <property type="match status" value="1"/>
</dbReference>
<keyword evidence="6 8" id="KW-0057">Aromatic amino acid biosynthesis</keyword>
<dbReference type="Pfam" id="PF00218">
    <property type="entry name" value="IGPS"/>
    <property type="match status" value="1"/>
</dbReference>
<dbReference type="UniPathway" id="UPA00035">
    <property type="reaction ID" value="UER00043"/>
</dbReference>
<dbReference type="NCBIfam" id="NF001370">
    <property type="entry name" value="PRK00278.1-2"/>
    <property type="match status" value="1"/>
</dbReference>
<organism evidence="10">
    <name type="scientific">Thiolapillus brandeum</name>
    <dbReference type="NCBI Taxonomy" id="1076588"/>
    <lineage>
        <taxon>Bacteria</taxon>
        <taxon>Pseudomonadati</taxon>
        <taxon>Pseudomonadota</taxon>
        <taxon>Gammaproteobacteria</taxon>
        <taxon>Chromatiales</taxon>
        <taxon>Sedimenticolaceae</taxon>
        <taxon>Thiolapillus</taxon>
    </lineage>
</organism>
<evidence type="ECO:0000256" key="5">
    <source>
        <dbReference type="ARBA" id="ARBA00022822"/>
    </source>
</evidence>
<keyword evidence="3 8" id="KW-0028">Amino-acid biosynthesis</keyword>
<evidence type="ECO:0000256" key="1">
    <source>
        <dbReference type="ARBA" id="ARBA00001633"/>
    </source>
</evidence>
<dbReference type="PROSITE" id="PS00614">
    <property type="entry name" value="IGPS"/>
    <property type="match status" value="1"/>
</dbReference>
<dbReference type="GO" id="GO:0004425">
    <property type="term" value="F:indole-3-glycerol-phosphate synthase activity"/>
    <property type="evidence" value="ECO:0007669"/>
    <property type="project" value="UniProtKB-UniRule"/>
</dbReference>
<keyword evidence="4 8" id="KW-0210">Decarboxylase</keyword>
<reference evidence="10" key="1">
    <citation type="journal article" date="2020" name="mSystems">
        <title>Genome- and Community-Level Interaction Insights into Carbon Utilization and Element Cycling Functions of Hydrothermarchaeota in Hydrothermal Sediment.</title>
        <authorList>
            <person name="Zhou Z."/>
            <person name="Liu Y."/>
            <person name="Xu W."/>
            <person name="Pan J."/>
            <person name="Luo Z.H."/>
            <person name="Li M."/>
        </authorList>
    </citation>
    <scope>NUCLEOTIDE SEQUENCE [LARGE SCALE GENOMIC DNA]</scope>
    <source>
        <strain evidence="10">HyVt-535</strain>
    </source>
</reference>